<dbReference type="Proteomes" id="UP000441522">
    <property type="component" value="Unassembled WGS sequence"/>
</dbReference>
<name>A0A6I0HLM7_PHOVU</name>
<accession>A0A6I0HLM7</accession>
<evidence type="ECO:0000313" key="1">
    <source>
        <dbReference type="EMBL" id="KAB3860210.1"/>
    </source>
</evidence>
<sequence>MGFTTQCFIHKNTANIRNRLKELGYYCNPYLGWHNLFTCVFGVNSVYSLDDYDTNGLKEIDGLIDCGTNEDLFLAIAALRDDTDKNQWFTDGDLWFKCGDETVEYHLNHLNECGRKIHKATVDELIEHFKTKEEQ</sequence>
<organism evidence="1 2">
    <name type="scientific">Phocaeicola vulgatus</name>
    <name type="common">Bacteroides vulgatus</name>
    <dbReference type="NCBI Taxonomy" id="821"/>
    <lineage>
        <taxon>Bacteria</taxon>
        <taxon>Pseudomonadati</taxon>
        <taxon>Bacteroidota</taxon>
        <taxon>Bacteroidia</taxon>
        <taxon>Bacteroidales</taxon>
        <taxon>Bacteroidaceae</taxon>
        <taxon>Phocaeicola</taxon>
    </lineage>
</organism>
<dbReference type="EMBL" id="WCWW01000002">
    <property type="protein sequence ID" value="KAB3860210.1"/>
    <property type="molecule type" value="Genomic_DNA"/>
</dbReference>
<protein>
    <submittedName>
        <fullName evidence="1">Uncharacterized protein</fullName>
    </submittedName>
</protein>
<evidence type="ECO:0000313" key="2">
    <source>
        <dbReference type="Proteomes" id="UP000441522"/>
    </source>
</evidence>
<reference evidence="1 2" key="1">
    <citation type="journal article" date="2019" name="Nat. Med.">
        <title>A library of human gut bacterial isolates paired with longitudinal multiomics data enables mechanistic microbiome research.</title>
        <authorList>
            <person name="Poyet M."/>
            <person name="Groussin M."/>
            <person name="Gibbons S.M."/>
            <person name="Avila-Pacheco J."/>
            <person name="Jiang X."/>
            <person name="Kearney S.M."/>
            <person name="Perrotta A.R."/>
            <person name="Berdy B."/>
            <person name="Zhao S."/>
            <person name="Lieberman T.D."/>
            <person name="Swanson P.K."/>
            <person name="Smith M."/>
            <person name="Roesemann S."/>
            <person name="Alexander J.E."/>
            <person name="Rich S.A."/>
            <person name="Livny J."/>
            <person name="Vlamakis H."/>
            <person name="Clish C."/>
            <person name="Bullock K."/>
            <person name="Deik A."/>
            <person name="Scott J."/>
            <person name="Pierce K.A."/>
            <person name="Xavier R.J."/>
            <person name="Alm E.J."/>
        </authorList>
    </citation>
    <scope>NUCLEOTIDE SEQUENCE [LARGE SCALE GENOMIC DNA]</scope>
    <source>
        <strain evidence="1 2">BIOML-A5</strain>
    </source>
</reference>
<gene>
    <name evidence="1" type="ORF">GAS29_01040</name>
</gene>
<dbReference type="AlphaFoldDB" id="A0A6I0HLM7"/>
<comment type="caution">
    <text evidence="1">The sequence shown here is derived from an EMBL/GenBank/DDBJ whole genome shotgun (WGS) entry which is preliminary data.</text>
</comment>
<proteinExistence type="predicted"/>